<keyword evidence="1" id="KW-1133">Transmembrane helix</keyword>
<dbReference type="AlphaFoldDB" id="A0A8J4GFZ4"/>
<accession>A0A8J4GFZ4</accession>
<evidence type="ECO:0000256" key="1">
    <source>
        <dbReference type="SAM" id="Phobius"/>
    </source>
</evidence>
<evidence type="ECO:0000313" key="2">
    <source>
        <dbReference type="EMBL" id="GIM06878.1"/>
    </source>
</evidence>
<dbReference type="EMBL" id="BNCQ01000022">
    <property type="protein sequence ID" value="GIM06878.1"/>
    <property type="molecule type" value="Genomic_DNA"/>
</dbReference>
<dbReference type="Proteomes" id="UP000722791">
    <property type="component" value="Unassembled WGS sequence"/>
</dbReference>
<feature type="transmembrane region" description="Helical" evidence="1">
    <location>
        <begin position="57"/>
        <end position="78"/>
    </location>
</feature>
<feature type="transmembrane region" description="Helical" evidence="1">
    <location>
        <begin position="90"/>
        <end position="110"/>
    </location>
</feature>
<name>A0A8J4GFZ4_9CHLO</name>
<comment type="caution">
    <text evidence="2">The sequence shown here is derived from an EMBL/GenBank/DDBJ whole genome shotgun (WGS) entry which is preliminary data.</text>
</comment>
<gene>
    <name evidence="2" type="ORF">Vretimale_11118</name>
</gene>
<reference evidence="2" key="1">
    <citation type="journal article" date="2021" name="Proc. Natl. Acad. Sci. U.S.A.">
        <title>Three genomes in the algal genus Volvox reveal the fate of a haploid sex-determining region after a transition to homothallism.</title>
        <authorList>
            <person name="Yamamoto K."/>
            <person name="Hamaji T."/>
            <person name="Kawai-Toyooka H."/>
            <person name="Matsuzaki R."/>
            <person name="Takahashi F."/>
            <person name="Nishimura Y."/>
            <person name="Kawachi M."/>
            <person name="Noguchi H."/>
            <person name="Minakuchi Y."/>
            <person name="Umen J.G."/>
            <person name="Toyoda A."/>
            <person name="Nozaki H."/>
        </authorList>
    </citation>
    <scope>NUCLEOTIDE SEQUENCE</scope>
    <source>
        <strain evidence="2">NIES-3785</strain>
    </source>
</reference>
<protein>
    <submittedName>
        <fullName evidence="2">Uncharacterized protein</fullName>
    </submittedName>
</protein>
<keyword evidence="1" id="KW-0812">Transmembrane</keyword>
<sequence>MATQGIADSRPAVTVDGTAAADGSAVIGGGGHHDGDIPAYANAAVLVLAVAADGSPVWLATTATATVPTAALLVARICSTSRSMLCTHTYVNALMSFMFTYIFITNLYVIERASLRCVHPRFMPPYQQQLVTACMVGNCMFMNA</sequence>
<keyword evidence="1" id="KW-0472">Membrane</keyword>
<organism evidence="2 3">
    <name type="scientific">Volvox reticuliferus</name>
    <dbReference type="NCBI Taxonomy" id="1737510"/>
    <lineage>
        <taxon>Eukaryota</taxon>
        <taxon>Viridiplantae</taxon>
        <taxon>Chlorophyta</taxon>
        <taxon>core chlorophytes</taxon>
        <taxon>Chlorophyceae</taxon>
        <taxon>CS clade</taxon>
        <taxon>Chlamydomonadales</taxon>
        <taxon>Volvocaceae</taxon>
        <taxon>Volvox</taxon>
    </lineage>
</organism>
<evidence type="ECO:0000313" key="3">
    <source>
        <dbReference type="Proteomes" id="UP000722791"/>
    </source>
</evidence>
<proteinExistence type="predicted"/>